<reference evidence="1" key="1">
    <citation type="journal article" date="2015" name="Virus Res.">
        <title>Genetic diversity and population structure of beet necrotic yellow vein virus in China.</title>
        <authorList>
            <person name="Zhuo N."/>
            <person name="Jiang N."/>
            <person name="Zhang C."/>
            <person name="Zhang Z.Y."/>
            <person name="Zhang G.Z."/>
            <person name="Han C.G."/>
            <person name="Wang Y."/>
        </authorList>
    </citation>
    <scope>NUCLEOTIDE SEQUENCE</scope>
    <source>
        <strain evidence="1">IMHHP31-2</strain>
    </source>
</reference>
<dbReference type="InterPro" id="IPR007004">
    <property type="entry name" value="BNYVV_p31"/>
</dbReference>
<gene>
    <name evidence="1" type="primary">p31</name>
</gene>
<accession>A0A0G2YFW1</accession>
<dbReference type="EMBL" id="KP006472">
    <property type="protein sequence ID" value="AKI85345.1"/>
    <property type="molecule type" value="Genomic_RNA"/>
</dbReference>
<evidence type="ECO:0000313" key="1">
    <source>
        <dbReference type="EMBL" id="AKI85345.1"/>
    </source>
</evidence>
<dbReference type="Pfam" id="PF04920">
    <property type="entry name" value="BNYVV_p31"/>
    <property type="match status" value="1"/>
</dbReference>
<organism evidence="1">
    <name type="scientific">Beet necrotic yellow vein virus</name>
    <dbReference type="NCBI Taxonomy" id="31721"/>
    <lineage>
        <taxon>Viruses</taxon>
        <taxon>Riboviria</taxon>
        <taxon>Orthornavirae</taxon>
        <taxon>Kitrinoviricota</taxon>
        <taxon>Alsuviricetes</taxon>
        <taxon>Hepelivirales</taxon>
        <taxon>Benyviridae</taxon>
        <taxon>Benyvirus</taxon>
        <taxon>Benyvirus necrobetae</taxon>
    </lineage>
</organism>
<proteinExistence type="predicted"/>
<name>A0A0G2YFW1_9VIRU</name>
<sequence>MADGEICRCQVTDPPLIRHEDYDCTARMVQKRIEIGPLGVLLSLNMLFHMSRVRHIDVYPYLNNIMSISVSLDVPVSSGVGVGRVRVLIFTTSRERVGIFHGWQVVPGCFLNAPCYSGVDVLSDELCEANITNTSVSSVAMFNRSYRPEDVWILLLTSCTCYGYHDVVVDIEQCTLPSNIDGCVCCSGVCYFNDNHCFCGRRDSNPFNPPCFQFIKDCNELYGTNETKQFICDLVGDDNLDSVNTLTKEGWRRFCDVLWNTTYGDVESRTFARFLWFVFYHD</sequence>
<protein>
    <submittedName>
        <fullName evidence="1">31 kDa Protein</fullName>
    </submittedName>
</protein>